<organism evidence="3 4">
    <name type="scientific">Hibiscus sabdariffa</name>
    <name type="common">roselle</name>
    <dbReference type="NCBI Taxonomy" id="183260"/>
    <lineage>
        <taxon>Eukaryota</taxon>
        <taxon>Viridiplantae</taxon>
        <taxon>Streptophyta</taxon>
        <taxon>Embryophyta</taxon>
        <taxon>Tracheophyta</taxon>
        <taxon>Spermatophyta</taxon>
        <taxon>Magnoliopsida</taxon>
        <taxon>eudicotyledons</taxon>
        <taxon>Gunneridae</taxon>
        <taxon>Pentapetalae</taxon>
        <taxon>rosids</taxon>
        <taxon>malvids</taxon>
        <taxon>Malvales</taxon>
        <taxon>Malvaceae</taxon>
        <taxon>Malvoideae</taxon>
        <taxon>Hibiscus</taxon>
    </lineage>
</organism>
<protein>
    <recommendedName>
        <fullName evidence="2">Disease resistance protein At4g27190-like leucine-rich repeats domain-containing protein</fullName>
    </recommendedName>
</protein>
<dbReference type="PANTHER" id="PTHR33463:SF136">
    <property type="entry name" value="NB-ARC DOMAIN-CONTAINING PROTEIN"/>
    <property type="match status" value="1"/>
</dbReference>
<evidence type="ECO:0000256" key="1">
    <source>
        <dbReference type="ARBA" id="ARBA00022821"/>
    </source>
</evidence>
<dbReference type="InterPro" id="IPR057135">
    <property type="entry name" value="At4g27190-like_LRR"/>
</dbReference>
<gene>
    <name evidence="3" type="ORF">V6N12_057510</name>
</gene>
<feature type="domain" description="Disease resistance protein At4g27190-like leucine-rich repeats" evidence="2">
    <location>
        <begin position="273"/>
        <end position="377"/>
    </location>
</feature>
<dbReference type="Pfam" id="PF23247">
    <property type="entry name" value="LRR_RPS2"/>
    <property type="match status" value="1"/>
</dbReference>
<dbReference type="Proteomes" id="UP001472677">
    <property type="component" value="Unassembled WGS sequence"/>
</dbReference>
<dbReference type="InterPro" id="IPR032675">
    <property type="entry name" value="LRR_dom_sf"/>
</dbReference>
<evidence type="ECO:0000313" key="3">
    <source>
        <dbReference type="EMBL" id="KAK8514611.1"/>
    </source>
</evidence>
<dbReference type="SUPFAM" id="SSF52058">
    <property type="entry name" value="L domain-like"/>
    <property type="match status" value="1"/>
</dbReference>
<evidence type="ECO:0000259" key="2">
    <source>
        <dbReference type="Pfam" id="PF23247"/>
    </source>
</evidence>
<proteinExistence type="predicted"/>
<keyword evidence="4" id="KW-1185">Reference proteome</keyword>
<dbReference type="Gene3D" id="3.80.10.10">
    <property type="entry name" value="Ribonuclease Inhibitor"/>
    <property type="match status" value="1"/>
</dbReference>
<dbReference type="InterPro" id="IPR050905">
    <property type="entry name" value="Plant_NBS-LRR"/>
</dbReference>
<accession>A0ABR2C5B2</accession>
<name>A0ABR2C5B2_9ROSI</name>
<evidence type="ECO:0000313" key="4">
    <source>
        <dbReference type="Proteomes" id="UP001472677"/>
    </source>
</evidence>
<sequence>MPEYTVDPIARQLCYLFKPKGMDTIRSAKGYEAFESRRDAFDGVMAALKDDVKSLDELEILKAHNLERLCPDLLVQHSFSGLISISLKDCPKLLNIFPLRDVVKRCDKVETLFASHETSSQQPLSRVNKPTFQNLHRLTLGWNAGIKDIIWHGEEPQQQEIVSHYFCNLKVVILEPYPGQVSILSSYLFRLLSLPSLQTLDISCSSFKELMFQSEKSGEEKPVLLLHSKITELRLDFLPELMHPWKEKEGFPNLRTLHMRFCPKLKFHLVPFSVSFRNLVTLKILFCHGIIKLITHSTTKTLVHLKEMRIHSCNKIEEIKQAGDDDDGDGEIIFPQLHSLKLEHLPKLESFCSSGNYSFGFPSLQTILVLNCPKMKRFSQGDSNTLMLHKVQL</sequence>
<reference evidence="3 4" key="1">
    <citation type="journal article" date="2024" name="G3 (Bethesda)">
        <title>Genome assembly of Hibiscus sabdariffa L. provides insights into metabolisms of medicinal natural products.</title>
        <authorList>
            <person name="Kim T."/>
        </authorList>
    </citation>
    <scope>NUCLEOTIDE SEQUENCE [LARGE SCALE GENOMIC DNA]</scope>
    <source>
        <strain evidence="3">TK-2024</strain>
        <tissue evidence="3">Old leaves</tissue>
    </source>
</reference>
<keyword evidence="1" id="KW-0611">Plant defense</keyword>
<comment type="caution">
    <text evidence="3">The sequence shown here is derived from an EMBL/GenBank/DDBJ whole genome shotgun (WGS) entry which is preliminary data.</text>
</comment>
<dbReference type="EMBL" id="JBBPBM010000066">
    <property type="protein sequence ID" value="KAK8514611.1"/>
    <property type="molecule type" value="Genomic_DNA"/>
</dbReference>
<dbReference type="PANTHER" id="PTHR33463">
    <property type="entry name" value="NB-ARC DOMAIN-CONTAINING PROTEIN-RELATED"/>
    <property type="match status" value="1"/>
</dbReference>